<dbReference type="AlphaFoldDB" id="A0A067R8Q4"/>
<evidence type="ECO:0000313" key="1">
    <source>
        <dbReference type="EMBL" id="KDR18970.1"/>
    </source>
</evidence>
<gene>
    <name evidence="1" type="ORF">L798_05849</name>
</gene>
<dbReference type="InParanoid" id="A0A067R8Q4"/>
<proteinExistence type="predicted"/>
<reference evidence="1 2" key="1">
    <citation type="journal article" date="2014" name="Nat. Commun.">
        <title>Molecular traces of alternative social organization in a termite genome.</title>
        <authorList>
            <person name="Terrapon N."/>
            <person name="Li C."/>
            <person name="Robertson H.M."/>
            <person name="Ji L."/>
            <person name="Meng X."/>
            <person name="Booth W."/>
            <person name="Chen Z."/>
            <person name="Childers C.P."/>
            <person name="Glastad K.M."/>
            <person name="Gokhale K."/>
            <person name="Gowin J."/>
            <person name="Gronenberg W."/>
            <person name="Hermansen R.A."/>
            <person name="Hu H."/>
            <person name="Hunt B.G."/>
            <person name="Huylmans A.K."/>
            <person name="Khalil S.M."/>
            <person name="Mitchell R.D."/>
            <person name="Munoz-Torres M.C."/>
            <person name="Mustard J.A."/>
            <person name="Pan H."/>
            <person name="Reese J.T."/>
            <person name="Scharf M.E."/>
            <person name="Sun F."/>
            <person name="Vogel H."/>
            <person name="Xiao J."/>
            <person name="Yang W."/>
            <person name="Yang Z."/>
            <person name="Yang Z."/>
            <person name="Zhou J."/>
            <person name="Zhu J."/>
            <person name="Brent C.S."/>
            <person name="Elsik C.G."/>
            <person name="Goodisman M.A."/>
            <person name="Liberles D.A."/>
            <person name="Roe R.M."/>
            <person name="Vargo E.L."/>
            <person name="Vilcinskas A."/>
            <person name="Wang J."/>
            <person name="Bornberg-Bauer E."/>
            <person name="Korb J."/>
            <person name="Zhang G."/>
            <person name="Liebig J."/>
        </authorList>
    </citation>
    <scope>NUCLEOTIDE SEQUENCE [LARGE SCALE GENOMIC DNA]</scope>
    <source>
        <tissue evidence="1">Whole organism</tissue>
    </source>
</reference>
<name>A0A067R8Q4_ZOONE</name>
<evidence type="ECO:0000313" key="2">
    <source>
        <dbReference type="Proteomes" id="UP000027135"/>
    </source>
</evidence>
<keyword evidence="2" id="KW-1185">Reference proteome</keyword>
<dbReference type="Proteomes" id="UP000027135">
    <property type="component" value="Unassembled WGS sequence"/>
</dbReference>
<accession>A0A067R8Q4</accession>
<sequence>MTLPYRHIYVKNLNMVMDKLYFAYCIVHDCNLETCKECRKSVALKTDAIFPPSPHFLTPQVSRLVVDHTLIFKQWDQSIASIHTGPHRQCPGGYSRCLFISHHREVHAL</sequence>
<dbReference type="EMBL" id="KK852665">
    <property type="protein sequence ID" value="KDR18970.1"/>
    <property type="molecule type" value="Genomic_DNA"/>
</dbReference>
<protein>
    <submittedName>
        <fullName evidence="1">Uncharacterized protein</fullName>
    </submittedName>
</protein>
<organism evidence="1 2">
    <name type="scientific">Zootermopsis nevadensis</name>
    <name type="common">Dampwood termite</name>
    <dbReference type="NCBI Taxonomy" id="136037"/>
    <lineage>
        <taxon>Eukaryota</taxon>
        <taxon>Metazoa</taxon>
        <taxon>Ecdysozoa</taxon>
        <taxon>Arthropoda</taxon>
        <taxon>Hexapoda</taxon>
        <taxon>Insecta</taxon>
        <taxon>Pterygota</taxon>
        <taxon>Neoptera</taxon>
        <taxon>Polyneoptera</taxon>
        <taxon>Dictyoptera</taxon>
        <taxon>Blattodea</taxon>
        <taxon>Blattoidea</taxon>
        <taxon>Termitoidae</taxon>
        <taxon>Termopsidae</taxon>
        <taxon>Zootermopsis</taxon>
    </lineage>
</organism>